<dbReference type="PANTHER" id="PTHR42748:SF7">
    <property type="entry name" value="NMRA LIKE REDOX SENSOR 1-RELATED"/>
    <property type="match status" value="1"/>
</dbReference>
<dbReference type="Proteomes" id="UP001152049">
    <property type="component" value="Unassembled WGS sequence"/>
</dbReference>
<dbReference type="GO" id="GO:0005634">
    <property type="term" value="C:nucleus"/>
    <property type="evidence" value="ECO:0007669"/>
    <property type="project" value="TreeGrafter"/>
</dbReference>
<dbReference type="SUPFAM" id="SSF51735">
    <property type="entry name" value="NAD(P)-binding Rossmann-fold domains"/>
    <property type="match status" value="1"/>
</dbReference>
<keyword evidence="2" id="KW-0521">NADP</keyword>
<evidence type="ECO:0000313" key="4">
    <source>
        <dbReference type="EMBL" id="KAJ4252756.1"/>
    </source>
</evidence>
<accession>A0A9W8VAC5</accession>
<gene>
    <name evidence="4" type="ORF">NW762_010662</name>
</gene>
<dbReference type="Gene3D" id="3.90.25.10">
    <property type="entry name" value="UDP-galactose 4-epimerase, domain 1"/>
    <property type="match status" value="1"/>
</dbReference>
<organism evidence="4 5">
    <name type="scientific">Fusarium torreyae</name>
    <dbReference type="NCBI Taxonomy" id="1237075"/>
    <lineage>
        <taxon>Eukaryota</taxon>
        <taxon>Fungi</taxon>
        <taxon>Dikarya</taxon>
        <taxon>Ascomycota</taxon>
        <taxon>Pezizomycotina</taxon>
        <taxon>Sordariomycetes</taxon>
        <taxon>Hypocreomycetidae</taxon>
        <taxon>Hypocreales</taxon>
        <taxon>Nectriaceae</taxon>
        <taxon>Fusarium</taxon>
    </lineage>
</organism>
<comment type="caution">
    <text evidence="4">The sequence shown here is derived from an EMBL/GenBank/DDBJ whole genome shotgun (WGS) entry which is preliminary data.</text>
</comment>
<comment type="similarity">
    <text evidence="1">Belongs to the NmrA-type oxidoreductase family.</text>
</comment>
<evidence type="ECO:0000259" key="3">
    <source>
        <dbReference type="Pfam" id="PF05368"/>
    </source>
</evidence>
<protein>
    <recommendedName>
        <fullName evidence="3">NmrA-like domain-containing protein</fullName>
    </recommendedName>
</protein>
<evidence type="ECO:0000313" key="5">
    <source>
        <dbReference type="Proteomes" id="UP001152049"/>
    </source>
</evidence>
<dbReference type="Pfam" id="PF05368">
    <property type="entry name" value="NmrA"/>
    <property type="match status" value="1"/>
</dbReference>
<reference evidence="4" key="1">
    <citation type="submission" date="2022-09" db="EMBL/GenBank/DDBJ databases">
        <title>Fusarium specimens isolated from Avocado Roots.</title>
        <authorList>
            <person name="Stajich J."/>
            <person name="Roper C."/>
            <person name="Heimlech-Rivalta G."/>
        </authorList>
    </citation>
    <scope>NUCLEOTIDE SEQUENCE</scope>
    <source>
        <strain evidence="4">CF00136</strain>
    </source>
</reference>
<evidence type="ECO:0000256" key="2">
    <source>
        <dbReference type="ARBA" id="ARBA00022857"/>
    </source>
</evidence>
<dbReference type="InterPro" id="IPR051164">
    <property type="entry name" value="NmrA-like_oxidored"/>
</dbReference>
<name>A0A9W8VAC5_9HYPO</name>
<dbReference type="InterPro" id="IPR036291">
    <property type="entry name" value="NAD(P)-bd_dom_sf"/>
</dbReference>
<dbReference type="EMBL" id="JAOQAZ010000025">
    <property type="protein sequence ID" value="KAJ4252756.1"/>
    <property type="molecule type" value="Genomic_DNA"/>
</dbReference>
<dbReference type="Gene3D" id="3.40.50.720">
    <property type="entry name" value="NAD(P)-binding Rossmann-like Domain"/>
    <property type="match status" value="1"/>
</dbReference>
<proteinExistence type="inferred from homology"/>
<sequence length="338" mass="37323">MTQLTDKKAIVVVGGTGRLGRSVALSLHDDPNFLVKVTTRDSTSDKARQIESVGIEVIKADSWRINELTDAFQGAWGVFLNTNSEDPDFVEGKRLEESKMGKTVIDAARRQGVSNLVFAGLPEAAKITNDGVHITSFVQKNEISRYGQAAGFKAFVNVNVGWKMENFWDSVYEKPFGGFARVKDAEGYLTIKLFPFGDPPKPTPFTSIRDDYGDIVHGVFTDPGRWNTQTVWAVSHPATFQDVAETYNQVTGTDVARWVVPVDEVQAATPEKAKEVGGVKRYVELVNGHYCGGKATDQRDAIELKKKGAIARNRLSCSTELQTIEGFIRAYGFNDEDM</sequence>
<dbReference type="AlphaFoldDB" id="A0A9W8VAC5"/>
<dbReference type="InterPro" id="IPR008030">
    <property type="entry name" value="NmrA-like"/>
</dbReference>
<dbReference type="OrthoDB" id="300709at2759"/>
<keyword evidence="5" id="KW-1185">Reference proteome</keyword>
<feature type="domain" description="NmrA-like" evidence="3">
    <location>
        <begin position="7"/>
        <end position="274"/>
    </location>
</feature>
<dbReference type="PANTHER" id="PTHR42748">
    <property type="entry name" value="NITROGEN METABOLITE REPRESSION PROTEIN NMRA FAMILY MEMBER"/>
    <property type="match status" value="1"/>
</dbReference>
<evidence type="ECO:0000256" key="1">
    <source>
        <dbReference type="ARBA" id="ARBA00006328"/>
    </source>
</evidence>